<comment type="pathway">
    <text evidence="3 9">Cofactor biosynthesis; tetrahydrofolate biosynthesis; 7,8-dihydrofolate from 2-amino-4-hydroxy-6-hydroxymethyl-7,8-dihydropteridine diphosphate and 4-aminobenzoate: step 1/2.</text>
</comment>
<dbReference type="GO" id="GO:0004156">
    <property type="term" value="F:dihydropteroate synthase activity"/>
    <property type="evidence" value="ECO:0007669"/>
    <property type="project" value="UniProtKB-EC"/>
</dbReference>
<keyword evidence="6 9" id="KW-0479">Metal-binding</keyword>
<dbReference type="PROSITE" id="PS00793">
    <property type="entry name" value="DHPS_2"/>
    <property type="match status" value="1"/>
</dbReference>
<proteinExistence type="inferred from homology"/>
<gene>
    <name evidence="11" type="primary">folP</name>
    <name evidence="11" type="ORF">Q0812_09105</name>
</gene>
<comment type="caution">
    <text evidence="11">The sequence shown here is derived from an EMBL/GenBank/DDBJ whole genome shotgun (WGS) entry which is preliminary data.</text>
</comment>
<dbReference type="Proteomes" id="UP001169063">
    <property type="component" value="Unassembled WGS sequence"/>
</dbReference>
<evidence type="ECO:0000256" key="8">
    <source>
        <dbReference type="ARBA" id="ARBA00022909"/>
    </source>
</evidence>
<evidence type="ECO:0000256" key="7">
    <source>
        <dbReference type="ARBA" id="ARBA00022842"/>
    </source>
</evidence>
<dbReference type="Pfam" id="PF00809">
    <property type="entry name" value="Pterin_bind"/>
    <property type="match status" value="1"/>
</dbReference>
<evidence type="ECO:0000259" key="10">
    <source>
        <dbReference type="PROSITE" id="PS50972"/>
    </source>
</evidence>
<dbReference type="InterPro" id="IPR006390">
    <property type="entry name" value="DHP_synth_dom"/>
</dbReference>
<dbReference type="Gene3D" id="3.20.20.20">
    <property type="entry name" value="Dihydropteroate synthase-like"/>
    <property type="match status" value="1"/>
</dbReference>
<comment type="similarity">
    <text evidence="9">Belongs to the DHPS family.</text>
</comment>
<evidence type="ECO:0000313" key="12">
    <source>
        <dbReference type="Proteomes" id="UP001169063"/>
    </source>
</evidence>
<dbReference type="EMBL" id="JAUKTR010000003">
    <property type="protein sequence ID" value="MDO1559583.1"/>
    <property type="molecule type" value="Genomic_DNA"/>
</dbReference>
<sequence length="272" mass="28472">MAGQTGSGARARVMGIVNVTPDSFSDGGRLASVEGAVDHALRLIEAGADILDIGGESTRPGADPVSEAEELDRVLPVVEGVRARWDGPISIDTMKPAVARAAVAAGATIWNDVFGLRADGATETAAALGCEVVLMHMQGSPRTMQANPAYDDVVEEVAAWLAERAEAVIGAGVARERIWLDPGLGFGKTAHHNLQLLRGLPRLKGLGFPVLVGASRKRTIQAIDPMASDPLDRLGGSLALHLFAASRGADVIRCHDVRETVQALKVWAALEG</sequence>
<dbReference type="EC" id="2.5.1.15" evidence="4 9"/>
<comment type="cofactor">
    <cofactor evidence="2 9">
        <name>Mg(2+)</name>
        <dbReference type="ChEBI" id="CHEBI:18420"/>
    </cofactor>
</comment>
<reference evidence="11" key="1">
    <citation type="submission" date="2023-07" db="EMBL/GenBank/DDBJ databases">
        <title>Brevundimonas soil sp. nov., isolated from the soil of chemical plant.</title>
        <authorList>
            <person name="Wu N."/>
        </authorList>
    </citation>
    <scope>NUCLEOTIDE SEQUENCE</scope>
    <source>
        <strain evidence="11">XZ-24</strain>
    </source>
</reference>
<dbReference type="PANTHER" id="PTHR20941">
    <property type="entry name" value="FOLATE SYNTHESIS PROTEINS"/>
    <property type="match status" value="1"/>
</dbReference>
<organism evidence="11 12">
    <name type="scientific">Peiella sedimenti</name>
    <dbReference type="NCBI Taxonomy" id="3061083"/>
    <lineage>
        <taxon>Bacteria</taxon>
        <taxon>Pseudomonadati</taxon>
        <taxon>Pseudomonadota</taxon>
        <taxon>Alphaproteobacteria</taxon>
        <taxon>Caulobacterales</taxon>
        <taxon>Caulobacteraceae</taxon>
        <taxon>Peiella</taxon>
    </lineage>
</organism>
<dbReference type="InterPro" id="IPR011005">
    <property type="entry name" value="Dihydropteroate_synth-like_sf"/>
</dbReference>
<evidence type="ECO:0000256" key="2">
    <source>
        <dbReference type="ARBA" id="ARBA00001946"/>
    </source>
</evidence>
<evidence type="ECO:0000256" key="3">
    <source>
        <dbReference type="ARBA" id="ARBA00004763"/>
    </source>
</evidence>
<evidence type="ECO:0000256" key="5">
    <source>
        <dbReference type="ARBA" id="ARBA00022679"/>
    </source>
</evidence>
<evidence type="ECO:0000256" key="9">
    <source>
        <dbReference type="RuleBase" id="RU361205"/>
    </source>
</evidence>
<comment type="catalytic activity">
    <reaction evidence="1">
        <text>(7,8-dihydropterin-6-yl)methyl diphosphate + 4-aminobenzoate = 7,8-dihydropteroate + diphosphate</text>
        <dbReference type="Rhea" id="RHEA:19949"/>
        <dbReference type="ChEBI" id="CHEBI:17836"/>
        <dbReference type="ChEBI" id="CHEBI:17839"/>
        <dbReference type="ChEBI" id="CHEBI:33019"/>
        <dbReference type="ChEBI" id="CHEBI:72950"/>
        <dbReference type="EC" id="2.5.1.15"/>
    </reaction>
</comment>
<dbReference type="CDD" id="cd00739">
    <property type="entry name" value="DHPS"/>
    <property type="match status" value="1"/>
</dbReference>
<dbReference type="PROSITE" id="PS50972">
    <property type="entry name" value="PTERIN_BINDING"/>
    <property type="match status" value="1"/>
</dbReference>
<keyword evidence="5 9" id="KW-0808">Transferase</keyword>
<dbReference type="PROSITE" id="PS00792">
    <property type="entry name" value="DHPS_1"/>
    <property type="match status" value="1"/>
</dbReference>
<dbReference type="PANTHER" id="PTHR20941:SF1">
    <property type="entry name" value="FOLIC ACID SYNTHESIS PROTEIN FOL1"/>
    <property type="match status" value="1"/>
</dbReference>
<accession>A0ABT8SPN2</accession>
<comment type="function">
    <text evidence="9">Catalyzes the condensation of para-aminobenzoate (pABA) with 6-hydroxymethyl-7,8-dihydropterin diphosphate (DHPt-PP) to form 7,8-dihydropteroate (H2Pte), the immediate precursor of folate derivatives.</text>
</comment>
<keyword evidence="7 9" id="KW-0460">Magnesium</keyword>
<evidence type="ECO:0000256" key="1">
    <source>
        <dbReference type="ARBA" id="ARBA00000012"/>
    </source>
</evidence>
<dbReference type="NCBIfam" id="TIGR01496">
    <property type="entry name" value="DHPS"/>
    <property type="match status" value="1"/>
</dbReference>
<dbReference type="RefSeq" id="WP_302110012.1">
    <property type="nucleotide sequence ID" value="NZ_JAUKTR010000003.1"/>
</dbReference>
<evidence type="ECO:0000313" key="11">
    <source>
        <dbReference type="EMBL" id="MDO1559583.1"/>
    </source>
</evidence>
<feature type="domain" description="Pterin-binding" evidence="10">
    <location>
        <begin position="11"/>
        <end position="265"/>
    </location>
</feature>
<evidence type="ECO:0000256" key="6">
    <source>
        <dbReference type="ARBA" id="ARBA00022723"/>
    </source>
</evidence>
<keyword evidence="12" id="KW-1185">Reference proteome</keyword>
<evidence type="ECO:0000256" key="4">
    <source>
        <dbReference type="ARBA" id="ARBA00012458"/>
    </source>
</evidence>
<dbReference type="SUPFAM" id="SSF51717">
    <property type="entry name" value="Dihydropteroate synthetase-like"/>
    <property type="match status" value="1"/>
</dbReference>
<dbReference type="InterPro" id="IPR045031">
    <property type="entry name" value="DHP_synth-like"/>
</dbReference>
<name>A0ABT8SPN2_9CAUL</name>
<dbReference type="InterPro" id="IPR000489">
    <property type="entry name" value="Pterin-binding_dom"/>
</dbReference>
<protein>
    <recommendedName>
        <fullName evidence="4 9">Dihydropteroate synthase</fullName>
        <shortName evidence="9">DHPS</shortName>
        <ecNumber evidence="4 9">2.5.1.15</ecNumber>
    </recommendedName>
    <alternativeName>
        <fullName evidence="9">Dihydropteroate pyrophosphorylase</fullName>
    </alternativeName>
</protein>
<keyword evidence="8 9" id="KW-0289">Folate biosynthesis</keyword>